<dbReference type="InterPro" id="IPR023343">
    <property type="entry name" value="Penicillin_amidase_dom1"/>
</dbReference>
<dbReference type="InterPro" id="IPR002692">
    <property type="entry name" value="S45"/>
</dbReference>
<accession>A0A7Y9RUQ6</accession>
<dbReference type="SUPFAM" id="SSF56235">
    <property type="entry name" value="N-terminal nucleophile aminohydrolases (Ntn hydrolases)"/>
    <property type="match status" value="1"/>
</dbReference>
<comment type="caution">
    <text evidence="7">The sequence shown here is derived from an EMBL/GenBank/DDBJ whole genome shotgun (WGS) entry which is preliminary data.</text>
</comment>
<dbReference type="AlphaFoldDB" id="A0A7Y9RUQ6"/>
<evidence type="ECO:0000256" key="5">
    <source>
        <dbReference type="PIRSR" id="PIRSR001227-2"/>
    </source>
</evidence>
<keyword evidence="6" id="KW-1133">Transmembrane helix</keyword>
<evidence type="ECO:0000256" key="1">
    <source>
        <dbReference type="ARBA" id="ARBA00006586"/>
    </source>
</evidence>
<evidence type="ECO:0000256" key="3">
    <source>
        <dbReference type="ARBA" id="ARBA00023145"/>
    </source>
</evidence>
<evidence type="ECO:0000256" key="2">
    <source>
        <dbReference type="ARBA" id="ARBA00022801"/>
    </source>
</evidence>
<dbReference type="Gene3D" id="3.60.20.10">
    <property type="entry name" value="Glutamine Phosphoribosylpyrophosphate, subunit 1, domain 1"/>
    <property type="match status" value="1"/>
</dbReference>
<dbReference type="CDD" id="cd03747">
    <property type="entry name" value="Ntn_PGA_like"/>
    <property type="match status" value="1"/>
</dbReference>
<comment type="similarity">
    <text evidence="1">Belongs to the peptidase S45 family.</text>
</comment>
<dbReference type="EMBL" id="JACCAC010000001">
    <property type="protein sequence ID" value="NYG56992.1"/>
    <property type="molecule type" value="Genomic_DNA"/>
</dbReference>
<keyword evidence="3" id="KW-0865">Zymogen</keyword>
<keyword evidence="5" id="KW-0479">Metal-binding</keyword>
<keyword evidence="8" id="KW-1185">Reference proteome</keyword>
<dbReference type="InterPro" id="IPR043146">
    <property type="entry name" value="Penicillin_amidase_N_B-knob"/>
</dbReference>
<dbReference type="GO" id="GO:0046872">
    <property type="term" value="F:metal ion binding"/>
    <property type="evidence" value="ECO:0007669"/>
    <property type="project" value="UniProtKB-KW"/>
</dbReference>
<feature type="binding site" evidence="5">
    <location>
        <position position="395"/>
    </location>
    <ligand>
        <name>Ca(2+)</name>
        <dbReference type="ChEBI" id="CHEBI:29108"/>
    </ligand>
</feature>
<dbReference type="RefSeq" id="WP_179519153.1">
    <property type="nucleotide sequence ID" value="NZ_JACCAC010000001.1"/>
</dbReference>
<dbReference type="Gene3D" id="1.10.1400.10">
    <property type="match status" value="1"/>
</dbReference>
<keyword evidence="2 7" id="KW-0378">Hydrolase</keyword>
<dbReference type="InterPro" id="IPR043147">
    <property type="entry name" value="Penicillin_amidase_A-knob"/>
</dbReference>
<dbReference type="PANTHER" id="PTHR34218">
    <property type="entry name" value="PEPTIDASE S45 PENICILLIN AMIDASE"/>
    <property type="match status" value="1"/>
</dbReference>
<feature type="transmembrane region" description="Helical" evidence="6">
    <location>
        <begin position="30"/>
        <end position="53"/>
    </location>
</feature>
<dbReference type="GO" id="GO:0017000">
    <property type="term" value="P:antibiotic biosynthetic process"/>
    <property type="evidence" value="ECO:0007669"/>
    <property type="project" value="InterPro"/>
</dbReference>
<keyword evidence="5" id="KW-0106">Calcium</keyword>
<dbReference type="Gene3D" id="2.30.120.10">
    <property type="match status" value="1"/>
</dbReference>
<keyword evidence="6" id="KW-0472">Membrane</keyword>
<evidence type="ECO:0000256" key="4">
    <source>
        <dbReference type="PIRSR" id="PIRSR001227-1"/>
    </source>
</evidence>
<gene>
    <name evidence="7" type="ORF">BJ989_003296</name>
</gene>
<evidence type="ECO:0000313" key="7">
    <source>
        <dbReference type="EMBL" id="NYG56992.1"/>
    </source>
</evidence>
<protein>
    <submittedName>
        <fullName evidence="7">Penicillin amidase</fullName>
        <ecNumber evidence="7">3.5.1.11</ecNumber>
    </submittedName>
</protein>
<feature type="active site" description="Nucleophile" evidence="4">
    <location>
        <position position="317"/>
    </location>
</feature>
<feature type="binding site" evidence="5">
    <location>
        <position position="220"/>
    </location>
    <ligand>
        <name>Ca(2+)</name>
        <dbReference type="ChEBI" id="CHEBI:29108"/>
    </ligand>
</feature>
<reference evidence="7 8" key="1">
    <citation type="submission" date="2020-07" db="EMBL/GenBank/DDBJ databases">
        <title>Sequencing the genomes of 1000 actinobacteria strains.</title>
        <authorList>
            <person name="Klenk H.-P."/>
        </authorList>
    </citation>
    <scope>NUCLEOTIDE SEQUENCE [LARGE SCALE GENOMIC DNA]</scope>
    <source>
        <strain evidence="7 8">DSM 24552</strain>
    </source>
</reference>
<keyword evidence="6" id="KW-0812">Transmembrane</keyword>
<proteinExistence type="inferred from homology"/>
<sequence>MDDRTPAPPAEPRLRDAVPRVRDWPRPARWALGTAVVLVLLLVAGVATAATLVRRPLPQTEGRLELAGLDAEVQVLRDEHGIPQVYADTAHDLFFAQGFVQAQDRFWEMDVRRHATAGRLAELFGEAALESDKTVRTMGWRRVAQRELALVEPATRAALTAYADGVNAYLDGRGSTDVAVEYTLLRATGLDHTIEPWEPVDSLAWLKAMAWDLRGNMAEEVERVTAAVRVGRARAEQLFPAYPYDEHEPIVDGGAVVGGTFDADAEAVGATTASGVAGGSARPAPGWTAAQARALTSAGEALGAVPPLLGHGDGLGSNSWVVAGEHTASGLPLLANDPHLGVSLPGVWTQVGLHCRTVDEECPYEVSGFSFAGVPGVVIGHNADVAWGFTNLGPDVTDLFLERVRGDRYQHGRRLRPLETRTEVVEVRDAPDFELVVRETHHGPLLSDVSRELSSVGANAPTPDALGDPARGNGYAVALAWTALRPSPTADALLALNQAEDWADFRAAAADFAVPAQNLVYADREGHVGYQAPGRVPVRLPGNDGRWPAEGWRLTDDWSARPVPFEALPSELDPDDGLVVTANQAVVGPDYPYLLTRDWDLGYRAQRIRDRLESDVAVGERLGVDDAVALQLDDRHPFATTLLPHLLRQDLPRGFFSDGQRLLRDWDLAQSADSAGAAYFNAVWSHLLRLTFHDELPAQVHPDGGDRWFGVVDALLDDPLDPWWDDVGTPGLETRDDVVRQAMRDARDELTRLLGRDAEEWEWGRLHRLDLQSPTIGQSGSALAERLLNRDGWEVSGGSSTVDATSWDAAEGYGVTAAPSMRMVVDLADLDDSRWISLTGVSGHPASEHYVDQTERWVDGRTLPWPFGEAAVRDATRDVLVLEPAEEPLG</sequence>
<evidence type="ECO:0000313" key="8">
    <source>
        <dbReference type="Proteomes" id="UP000544110"/>
    </source>
</evidence>
<dbReference type="EC" id="3.5.1.11" evidence="7"/>
<dbReference type="InterPro" id="IPR029055">
    <property type="entry name" value="Ntn_hydrolases_N"/>
</dbReference>
<dbReference type="Proteomes" id="UP000544110">
    <property type="component" value="Unassembled WGS sequence"/>
</dbReference>
<dbReference type="InterPro" id="IPR014395">
    <property type="entry name" value="Pen/GL7ACA/AHL_acylase"/>
</dbReference>
<dbReference type="Gene3D" id="1.10.439.10">
    <property type="entry name" value="Penicillin Amidohydrolase, domain 1"/>
    <property type="match status" value="1"/>
</dbReference>
<dbReference type="GO" id="GO:0008953">
    <property type="term" value="F:penicillin amidase activity"/>
    <property type="evidence" value="ECO:0007669"/>
    <property type="project" value="UniProtKB-EC"/>
</dbReference>
<dbReference type="PANTHER" id="PTHR34218:SF4">
    <property type="entry name" value="ACYL-HOMOSERINE LACTONE ACYLASE QUIP"/>
    <property type="match status" value="1"/>
</dbReference>
<evidence type="ECO:0000256" key="6">
    <source>
        <dbReference type="SAM" id="Phobius"/>
    </source>
</evidence>
<dbReference type="Pfam" id="PF01804">
    <property type="entry name" value="Penicil_amidase"/>
    <property type="match status" value="1"/>
</dbReference>
<comment type="cofactor">
    <cofactor evidence="5">
        <name>Ca(2+)</name>
        <dbReference type="ChEBI" id="CHEBI:29108"/>
    </cofactor>
    <text evidence="5">Binds 1 Ca(2+) ion per dimer.</text>
</comment>
<name>A0A7Y9RUQ6_9ACTN</name>
<feature type="binding site" evidence="5">
    <location>
        <position position="398"/>
    </location>
    <ligand>
        <name>Ca(2+)</name>
        <dbReference type="ChEBI" id="CHEBI:29108"/>
    </ligand>
</feature>
<dbReference type="PIRSF" id="PIRSF001227">
    <property type="entry name" value="Pen_acylase"/>
    <property type="match status" value="1"/>
</dbReference>
<organism evidence="7 8">
    <name type="scientific">Nocardioides perillae</name>
    <dbReference type="NCBI Taxonomy" id="1119534"/>
    <lineage>
        <taxon>Bacteria</taxon>
        <taxon>Bacillati</taxon>
        <taxon>Actinomycetota</taxon>
        <taxon>Actinomycetes</taxon>
        <taxon>Propionibacteriales</taxon>
        <taxon>Nocardioidaceae</taxon>
        <taxon>Nocardioides</taxon>
    </lineage>
</organism>